<protein>
    <submittedName>
        <fullName evidence="1">Uncharacterized protein</fullName>
    </submittedName>
</protein>
<reference evidence="1" key="1">
    <citation type="journal article" date="2012" name="Nat. Biotechnol.">
        <title>Reference genome sequence of the model plant Setaria.</title>
        <authorList>
            <person name="Bennetzen J.L."/>
            <person name="Schmutz J."/>
            <person name="Wang H."/>
            <person name="Percifield R."/>
            <person name="Hawkins J."/>
            <person name="Pontaroli A.C."/>
            <person name="Estep M."/>
            <person name="Feng L."/>
            <person name="Vaughn J.N."/>
            <person name="Grimwood J."/>
            <person name="Jenkins J."/>
            <person name="Barry K."/>
            <person name="Lindquist E."/>
            <person name="Hellsten U."/>
            <person name="Deshpande S."/>
            <person name="Wang X."/>
            <person name="Wu X."/>
            <person name="Mitros T."/>
            <person name="Triplett J."/>
            <person name="Yang X."/>
            <person name="Ye C.Y."/>
            <person name="Mauro-Herrera M."/>
            <person name="Wang L."/>
            <person name="Li P."/>
            <person name="Sharma M."/>
            <person name="Sharma R."/>
            <person name="Ronald P.C."/>
            <person name="Panaud O."/>
            <person name="Kellogg E.A."/>
            <person name="Brutnell T.P."/>
            <person name="Doust A.N."/>
            <person name="Tuskan G.A."/>
            <person name="Rokhsar D."/>
            <person name="Devos K.M."/>
        </authorList>
    </citation>
    <scope>NUCLEOTIDE SEQUENCE [LARGE SCALE GENOMIC DNA]</scope>
    <source>
        <strain evidence="1">Yugu1</strain>
    </source>
</reference>
<reference evidence="1" key="2">
    <citation type="submission" date="2015-07" db="EMBL/GenBank/DDBJ databases">
        <authorList>
            <person name="Noorani M."/>
        </authorList>
    </citation>
    <scope>NUCLEOTIDE SEQUENCE</scope>
    <source>
        <strain evidence="1">Yugu1</strain>
    </source>
</reference>
<evidence type="ECO:0000313" key="1">
    <source>
        <dbReference type="EMBL" id="RCV13488.1"/>
    </source>
</evidence>
<dbReference type="STRING" id="4555.A0A368Q705"/>
<dbReference type="AlphaFoldDB" id="A0A368Q705"/>
<proteinExistence type="predicted"/>
<dbReference type="KEGG" id="sita:101779277"/>
<organism evidence="1">
    <name type="scientific">Setaria italica</name>
    <name type="common">Foxtail millet</name>
    <name type="synonym">Panicum italicum</name>
    <dbReference type="NCBI Taxonomy" id="4555"/>
    <lineage>
        <taxon>Eukaryota</taxon>
        <taxon>Viridiplantae</taxon>
        <taxon>Streptophyta</taxon>
        <taxon>Embryophyta</taxon>
        <taxon>Tracheophyta</taxon>
        <taxon>Spermatophyta</taxon>
        <taxon>Magnoliopsida</taxon>
        <taxon>Liliopsida</taxon>
        <taxon>Poales</taxon>
        <taxon>Poaceae</taxon>
        <taxon>PACMAD clade</taxon>
        <taxon>Panicoideae</taxon>
        <taxon>Panicodae</taxon>
        <taxon>Paniceae</taxon>
        <taxon>Cenchrinae</taxon>
        <taxon>Setaria</taxon>
    </lineage>
</organism>
<dbReference type="EMBL" id="CM003529">
    <property type="protein sequence ID" value="RCV13488.1"/>
    <property type="molecule type" value="Genomic_DNA"/>
</dbReference>
<accession>A0A368Q705</accession>
<dbReference type="OrthoDB" id="1856718at2759"/>
<name>A0A368Q705_SETIT</name>
<gene>
    <name evidence="1" type="ORF">SETIT_2G350700v2</name>
</gene>
<sequence length="223" mass="25372">MNGASGCSVPAATGGNGAVFHSWRHGWARRVARFAPVYGTMALSSSGMARCSYRRHSARFYSFLYAQWILRHLTCYSSTCCLIHRAIKLNRACLTRKKIPGSTKGKHLGNIYLLPSWKWVPLWIQHTMDDYFVYIFLDYHPTRVLTLAYLPFVLCTTVVFTYHDAKINTRARTLVGYSLFLLRSLGLITEEVVLQPLLVCVPLLQYFASQKVMLKGQWPGICP</sequence>